<sequence>MNDTAQLISQSTPQLTFRVGDRVHDEVRGCDGTLVRIDREGLWFYPDSQDGRAQAVLCQHETLSPIDPAETGRASTFYSAASLEGAPIPSREWVVDGLVPKRVVTSLYGDGGVGKSLYALQLAHAVATEGKWAGRDVTGGNVVFVSAEDDEHELHRRLSDIIRNEGGDFSELDRLTLRSLAGEDALLATLNRSTGVITPSPLFNELDQRLHDEAPELLVLDTLADLFPGDENNRAQVTQFVGLLIGLAVRHECGVLLLAHPSRSGMTSGSGDGGSTAWHGKVRSRLYMQRVVQEGYEPNPDVRTLTNKKLNYGRTGTEITLTWRAGVFHDDAPESGIDRMAAGAKAERVFLKLLRTLTDQGRRVNHAGGTSYAPKLFAEHPEAEGVNKRAFRTAMEALLTDRKIKITEDGPPSKRRTFLEVAE</sequence>
<dbReference type="Proteomes" id="UP000259610">
    <property type="component" value="Unassembled WGS sequence"/>
</dbReference>
<evidence type="ECO:0000313" key="2">
    <source>
        <dbReference type="Proteomes" id="UP000259610"/>
    </source>
</evidence>
<accession>A0A3B9GUD7</accession>
<dbReference type="Pfam" id="PF13481">
    <property type="entry name" value="AAA_25"/>
    <property type="match status" value="1"/>
</dbReference>
<name>A0A3B9GUD7_9PROT</name>
<gene>
    <name evidence="1" type="ORF">DCG58_02770</name>
</gene>
<dbReference type="RefSeq" id="WP_272986908.1">
    <property type="nucleotide sequence ID" value="NZ_CAJWRG010000109.1"/>
</dbReference>
<proteinExistence type="predicted"/>
<protein>
    <submittedName>
        <fullName evidence="1">ATPase</fullName>
    </submittedName>
</protein>
<organism evidence="1 2">
    <name type="scientific">Hyphomonas adhaerens</name>
    <dbReference type="NCBI Taxonomy" id="81029"/>
    <lineage>
        <taxon>Bacteria</taxon>
        <taxon>Pseudomonadati</taxon>
        <taxon>Pseudomonadota</taxon>
        <taxon>Alphaproteobacteria</taxon>
        <taxon>Hyphomonadales</taxon>
        <taxon>Hyphomonadaceae</taxon>
        <taxon>Hyphomonas</taxon>
    </lineage>
</organism>
<dbReference type="Gene3D" id="3.40.50.300">
    <property type="entry name" value="P-loop containing nucleotide triphosphate hydrolases"/>
    <property type="match status" value="1"/>
</dbReference>
<dbReference type="EMBL" id="DMAN01000056">
    <property type="protein sequence ID" value="HAE26059.1"/>
    <property type="molecule type" value="Genomic_DNA"/>
</dbReference>
<dbReference type="InterPro" id="IPR027417">
    <property type="entry name" value="P-loop_NTPase"/>
</dbReference>
<reference evidence="1 2" key="1">
    <citation type="journal article" date="2018" name="Nat. Biotechnol.">
        <title>A standardized bacterial taxonomy based on genome phylogeny substantially revises the tree of life.</title>
        <authorList>
            <person name="Parks D.H."/>
            <person name="Chuvochina M."/>
            <person name="Waite D.W."/>
            <person name="Rinke C."/>
            <person name="Skarshewski A."/>
            <person name="Chaumeil P.A."/>
            <person name="Hugenholtz P."/>
        </authorList>
    </citation>
    <scope>NUCLEOTIDE SEQUENCE [LARGE SCALE GENOMIC DNA]</scope>
    <source>
        <strain evidence="1">UBA8733</strain>
    </source>
</reference>
<dbReference type="SUPFAM" id="SSF52540">
    <property type="entry name" value="P-loop containing nucleoside triphosphate hydrolases"/>
    <property type="match status" value="1"/>
</dbReference>
<comment type="caution">
    <text evidence="1">The sequence shown here is derived from an EMBL/GenBank/DDBJ whole genome shotgun (WGS) entry which is preliminary data.</text>
</comment>
<evidence type="ECO:0000313" key="1">
    <source>
        <dbReference type="EMBL" id="HAE26059.1"/>
    </source>
</evidence>
<dbReference type="AlphaFoldDB" id="A0A3B9GUD7"/>